<gene>
    <name evidence="1" type="ORF">FSC10_11060</name>
</gene>
<accession>A0AAE6WX45</accession>
<evidence type="ECO:0000313" key="1">
    <source>
        <dbReference type="EMBL" id="QIC67864.1"/>
    </source>
</evidence>
<evidence type="ECO:0000313" key="2">
    <source>
        <dbReference type="Proteomes" id="UP000503505"/>
    </source>
</evidence>
<organism evidence="1 2">
    <name type="scientific">Acinetobacter schindleri</name>
    <dbReference type="NCBI Taxonomy" id="108981"/>
    <lineage>
        <taxon>Bacteria</taxon>
        <taxon>Pseudomonadati</taxon>
        <taxon>Pseudomonadota</taxon>
        <taxon>Gammaproteobacteria</taxon>
        <taxon>Moraxellales</taxon>
        <taxon>Moraxellaceae</taxon>
        <taxon>Acinetobacter</taxon>
    </lineage>
</organism>
<sequence>MSEEELIKRLSELCKKPGYIHALAVYTLKSFFIPYGDKLRKNDIAKAHSEDNLIRNEQDLLLLLIGNHIDETQLSLDEITAYIEETRSILDEIHQAINTNIIKNVFQHPEKIKDSSSFFLEPEVWREAIFYGPESAYYFQYQELIYSKYINDDQWFKENKGFNIVEGLEIIETIHNLLD</sequence>
<protein>
    <submittedName>
        <fullName evidence="1">Uncharacterized protein</fullName>
    </submittedName>
</protein>
<proteinExistence type="predicted"/>
<name>A0AAE6WX45_9GAMM</name>
<dbReference type="RefSeq" id="WP_163171813.1">
    <property type="nucleotide sequence ID" value="NZ_CP044463.1"/>
</dbReference>
<dbReference type="EMBL" id="CP044463">
    <property type="protein sequence ID" value="QIC67864.1"/>
    <property type="molecule type" value="Genomic_DNA"/>
</dbReference>
<dbReference type="AlphaFoldDB" id="A0AAE6WX45"/>
<reference evidence="1 2" key="1">
    <citation type="submission" date="2019-09" db="EMBL/GenBank/DDBJ databases">
        <title>Non-baumannii Acinetobacter spp. carrying blaNDM-1 isolated in China.</title>
        <authorList>
            <person name="Cui C."/>
            <person name="Chen C."/>
            <person name="Sun J."/>
            <person name="Liu Y."/>
        </authorList>
    </citation>
    <scope>NUCLEOTIDE SEQUENCE [LARGE SCALE GENOMIC DNA]</scope>
    <source>
        <strain evidence="1 2">HZE23-1</strain>
    </source>
</reference>
<dbReference type="Proteomes" id="UP000503505">
    <property type="component" value="Chromosome"/>
</dbReference>